<dbReference type="InterPro" id="IPR007848">
    <property type="entry name" value="Small_mtfrase_dom"/>
</dbReference>
<keyword evidence="2 6" id="KW-0489">Methyltransferase</keyword>
<evidence type="ECO:0000256" key="1">
    <source>
        <dbReference type="ARBA" id="ARBA00006149"/>
    </source>
</evidence>
<dbReference type="GO" id="GO:0003676">
    <property type="term" value="F:nucleic acid binding"/>
    <property type="evidence" value="ECO:0007669"/>
    <property type="project" value="InterPro"/>
</dbReference>
<dbReference type="OrthoDB" id="406152at2759"/>
<gene>
    <name evidence="6" type="ORF">CWI37_0390p0010</name>
    <name evidence="7" type="ORF">CWI38_1100p0010</name>
</gene>
<proteinExistence type="inferred from homology"/>
<reference evidence="8 9" key="1">
    <citation type="submission" date="2017-12" db="EMBL/GenBank/DDBJ databases">
        <authorList>
            <person name="Pombert J.-F."/>
            <person name="Haag K.L."/>
            <person name="Ebert D."/>
        </authorList>
    </citation>
    <scope>NUCLEOTIDE SEQUENCE [LARGE SCALE GENOMIC DNA]</scope>
    <source>
        <strain evidence="6">FI-OER-3-3</strain>
        <strain evidence="7">IL-G-3</strain>
    </source>
</reference>
<dbReference type="InterPro" id="IPR052190">
    <property type="entry name" value="Euk-Arch_PrmC-MTase"/>
</dbReference>
<dbReference type="Proteomes" id="UP000292362">
    <property type="component" value="Unassembled WGS sequence"/>
</dbReference>
<evidence type="ECO:0000256" key="4">
    <source>
        <dbReference type="ARBA" id="ARBA00022691"/>
    </source>
</evidence>
<dbReference type="GO" id="GO:0032259">
    <property type="term" value="P:methylation"/>
    <property type="evidence" value="ECO:0007669"/>
    <property type="project" value="UniProtKB-KW"/>
</dbReference>
<dbReference type="PROSITE" id="PS00092">
    <property type="entry name" value="N6_MTASE"/>
    <property type="match status" value="1"/>
</dbReference>
<dbReference type="EMBL" id="PITJ01000390">
    <property type="protein sequence ID" value="TBU02926.1"/>
    <property type="molecule type" value="Genomic_DNA"/>
</dbReference>
<comment type="similarity">
    <text evidence="1">Belongs to the eukaryotic/archaeal PrmC-related family.</text>
</comment>
<dbReference type="InterPro" id="IPR004557">
    <property type="entry name" value="PrmC-related"/>
</dbReference>
<dbReference type="VEuPathDB" id="MicrosporidiaDB:CWI38_1100p0010"/>
<dbReference type="Gene3D" id="3.40.50.150">
    <property type="entry name" value="Vaccinia Virus protein VP39"/>
    <property type="match status" value="1"/>
</dbReference>
<evidence type="ECO:0000313" key="7">
    <source>
        <dbReference type="EMBL" id="TBU11649.1"/>
    </source>
</evidence>
<dbReference type="NCBIfam" id="TIGR00537">
    <property type="entry name" value="hemK_rel_arch"/>
    <property type="match status" value="1"/>
</dbReference>
<dbReference type="GO" id="GO:0008276">
    <property type="term" value="F:protein methyltransferase activity"/>
    <property type="evidence" value="ECO:0007669"/>
    <property type="project" value="TreeGrafter"/>
</dbReference>
<evidence type="ECO:0000313" key="6">
    <source>
        <dbReference type="EMBL" id="TBU02926.1"/>
    </source>
</evidence>
<dbReference type="AlphaFoldDB" id="A0A4Q9L6L0"/>
<sequence>MKNKIYEPSEDTFSLIEALEKDINYLRKQKNAIFIEIGCGSNYISNFIKKTLNTFIISTDINTFALQSLTRKENINSFNLIRANLLTNIIQKNISILIFNPPYLETEEDEMNHYDIRASYAGGLKGRVIIDQFISQLSKINTIYLLVIKINKPSEIISKLEQKNYKCEIIYSKKCYNETYFVIKGIKIH</sequence>
<dbReference type="PANTHER" id="PTHR45875">
    <property type="entry name" value="METHYLTRANSFERASE N6AMT1"/>
    <property type="match status" value="1"/>
</dbReference>
<name>A0A4Q9L6L0_9MICR</name>
<dbReference type="GO" id="GO:0008757">
    <property type="term" value="F:S-adenosylmethionine-dependent methyltransferase activity"/>
    <property type="evidence" value="ECO:0007669"/>
    <property type="project" value="TreeGrafter"/>
</dbReference>
<keyword evidence="8" id="KW-1185">Reference proteome</keyword>
<dbReference type="Pfam" id="PF05175">
    <property type="entry name" value="MTS"/>
    <property type="match status" value="1"/>
</dbReference>
<evidence type="ECO:0000256" key="2">
    <source>
        <dbReference type="ARBA" id="ARBA00022603"/>
    </source>
</evidence>
<dbReference type="SUPFAM" id="SSF53335">
    <property type="entry name" value="S-adenosyl-L-methionine-dependent methyltransferases"/>
    <property type="match status" value="1"/>
</dbReference>
<keyword evidence="4" id="KW-0949">S-adenosyl-L-methionine</keyword>
<protein>
    <submittedName>
        <fullName evidence="6">HemK methyltransferase</fullName>
    </submittedName>
</protein>
<evidence type="ECO:0000313" key="9">
    <source>
        <dbReference type="Proteomes" id="UP000292362"/>
    </source>
</evidence>
<dbReference type="GO" id="GO:0035657">
    <property type="term" value="C:eRF1 methyltransferase complex"/>
    <property type="evidence" value="ECO:0007669"/>
    <property type="project" value="TreeGrafter"/>
</dbReference>
<evidence type="ECO:0000313" key="8">
    <source>
        <dbReference type="Proteomes" id="UP000292282"/>
    </source>
</evidence>
<dbReference type="PANTHER" id="PTHR45875:SF1">
    <property type="entry name" value="METHYLTRANSFERASE N6AMT1"/>
    <property type="match status" value="1"/>
</dbReference>
<organism evidence="6 9">
    <name type="scientific">Hamiltosporidium tvaerminnensis</name>
    <dbReference type="NCBI Taxonomy" id="1176355"/>
    <lineage>
        <taxon>Eukaryota</taxon>
        <taxon>Fungi</taxon>
        <taxon>Fungi incertae sedis</taxon>
        <taxon>Microsporidia</taxon>
        <taxon>Dubosqiidae</taxon>
        <taxon>Hamiltosporidium</taxon>
    </lineage>
</organism>
<dbReference type="STRING" id="1176355.A0A4Q9L6L0"/>
<keyword evidence="3 6" id="KW-0808">Transferase</keyword>
<dbReference type="InterPro" id="IPR002052">
    <property type="entry name" value="DNA_methylase_N6_adenine_CS"/>
</dbReference>
<evidence type="ECO:0000259" key="5">
    <source>
        <dbReference type="Pfam" id="PF05175"/>
    </source>
</evidence>
<evidence type="ECO:0000256" key="3">
    <source>
        <dbReference type="ARBA" id="ARBA00022679"/>
    </source>
</evidence>
<dbReference type="InterPro" id="IPR029063">
    <property type="entry name" value="SAM-dependent_MTases_sf"/>
</dbReference>
<dbReference type="Proteomes" id="UP000292282">
    <property type="component" value="Unassembled WGS sequence"/>
</dbReference>
<dbReference type="VEuPathDB" id="MicrosporidiaDB:CWI37_0390p0010"/>
<dbReference type="EMBL" id="PITK01001100">
    <property type="protein sequence ID" value="TBU11649.1"/>
    <property type="molecule type" value="Genomic_DNA"/>
</dbReference>
<accession>A0A4Q9L6L0</accession>
<feature type="domain" description="Methyltransferase small" evidence="5">
    <location>
        <begin position="25"/>
        <end position="110"/>
    </location>
</feature>
<comment type="caution">
    <text evidence="6">The sequence shown here is derived from an EMBL/GenBank/DDBJ whole genome shotgun (WGS) entry which is preliminary data.</text>
</comment>